<feature type="compositionally biased region" description="Polar residues" evidence="1">
    <location>
        <begin position="183"/>
        <end position="192"/>
    </location>
</feature>
<evidence type="ECO:0000313" key="4">
    <source>
        <dbReference type="Proteomes" id="UP000834106"/>
    </source>
</evidence>
<reference evidence="3" key="1">
    <citation type="submission" date="2023-05" db="EMBL/GenBank/DDBJ databases">
        <authorList>
            <person name="Huff M."/>
        </authorList>
    </citation>
    <scope>NUCLEOTIDE SEQUENCE</scope>
</reference>
<feature type="chain" id="PRO_5042193829" evidence="2">
    <location>
        <begin position="24"/>
        <end position="209"/>
    </location>
</feature>
<keyword evidence="4" id="KW-1185">Reference proteome</keyword>
<feature type="compositionally biased region" description="Acidic residues" evidence="1">
    <location>
        <begin position="167"/>
        <end position="178"/>
    </location>
</feature>
<evidence type="ECO:0000256" key="1">
    <source>
        <dbReference type="SAM" id="MobiDB-lite"/>
    </source>
</evidence>
<name>A0AAD2A825_9LAMI</name>
<gene>
    <name evidence="3" type="ORF">FPE_LOCUS30059</name>
</gene>
<feature type="region of interest" description="Disordered" evidence="1">
    <location>
        <begin position="148"/>
        <end position="192"/>
    </location>
</feature>
<dbReference type="Proteomes" id="UP000834106">
    <property type="component" value="Chromosome 19"/>
</dbReference>
<evidence type="ECO:0000313" key="3">
    <source>
        <dbReference type="EMBL" id="CAI9782629.1"/>
    </source>
</evidence>
<proteinExistence type="predicted"/>
<organism evidence="3 4">
    <name type="scientific">Fraxinus pennsylvanica</name>
    <dbReference type="NCBI Taxonomy" id="56036"/>
    <lineage>
        <taxon>Eukaryota</taxon>
        <taxon>Viridiplantae</taxon>
        <taxon>Streptophyta</taxon>
        <taxon>Embryophyta</taxon>
        <taxon>Tracheophyta</taxon>
        <taxon>Spermatophyta</taxon>
        <taxon>Magnoliopsida</taxon>
        <taxon>eudicotyledons</taxon>
        <taxon>Gunneridae</taxon>
        <taxon>Pentapetalae</taxon>
        <taxon>asterids</taxon>
        <taxon>lamiids</taxon>
        <taxon>Lamiales</taxon>
        <taxon>Oleaceae</taxon>
        <taxon>Oleeae</taxon>
        <taxon>Fraxinus</taxon>
    </lineage>
</organism>
<accession>A0AAD2A825</accession>
<dbReference type="EMBL" id="OU503054">
    <property type="protein sequence ID" value="CAI9782629.1"/>
    <property type="molecule type" value="Genomic_DNA"/>
</dbReference>
<evidence type="ECO:0000256" key="2">
    <source>
        <dbReference type="SAM" id="SignalP"/>
    </source>
</evidence>
<sequence length="209" mass="23317">MELKIPQLLLFLCMKLLVSGVGAAEVRCIERERQALLKFKESLTGDLSVLTWGVKKIKRNAAIGMRRRHSPFRVNTRAFAGRSVSALGLSLPCLKSPLYSQRKRNLVIRDSVAVEQQTQTKAAVIRIGTRGRILVSIESNELNVEDLKPTKDKATDGKTETKKEEAPESDDEEDEDDSKDSGSNDLSRGMSQHTTAKALCWYEMVVGLR</sequence>
<feature type="signal peptide" evidence="2">
    <location>
        <begin position="1"/>
        <end position="23"/>
    </location>
</feature>
<protein>
    <submittedName>
        <fullName evidence="3">Uncharacterized protein</fullName>
    </submittedName>
</protein>
<dbReference type="AlphaFoldDB" id="A0AAD2A825"/>
<keyword evidence="2" id="KW-0732">Signal</keyword>
<feature type="compositionally biased region" description="Basic and acidic residues" evidence="1">
    <location>
        <begin position="148"/>
        <end position="166"/>
    </location>
</feature>